<organism evidence="1">
    <name type="scientific">Guillardia theta</name>
    <name type="common">Cryptophyte</name>
    <name type="synonym">Cryptomonas phi</name>
    <dbReference type="NCBI Taxonomy" id="55529"/>
    <lineage>
        <taxon>Eukaryota</taxon>
        <taxon>Cryptophyceae</taxon>
        <taxon>Pyrenomonadales</taxon>
        <taxon>Geminigeraceae</taxon>
        <taxon>Guillardia</taxon>
    </lineage>
</organism>
<name>A0A7S4P5R6_GUITH</name>
<sequence length="118" mass="13488">MSLTKGLNDFHRAVLSSPKLSCVLVSIHAQPPTRTLSKRRTSKEKVLQNLLVSDKVKEIESCLESRSDMARMVRARCESRDKDVSWMSMSKGLNSNLYMETNNFPEPEISISTEKKIW</sequence>
<gene>
    <name evidence="1" type="ORF">GTHE00462_LOCUS29275</name>
</gene>
<dbReference type="AlphaFoldDB" id="A0A7S4P5R6"/>
<proteinExistence type="predicted"/>
<accession>A0A7S4P5R6</accession>
<protein>
    <submittedName>
        <fullName evidence="1">Uncharacterized protein</fullName>
    </submittedName>
</protein>
<dbReference type="EMBL" id="HBKN01037328">
    <property type="protein sequence ID" value="CAE2324283.1"/>
    <property type="molecule type" value="Transcribed_RNA"/>
</dbReference>
<evidence type="ECO:0000313" key="1">
    <source>
        <dbReference type="EMBL" id="CAE2324283.1"/>
    </source>
</evidence>
<reference evidence="1" key="1">
    <citation type="submission" date="2021-01" db="EMBL/GenBank/DDBJ databases">
        <authorList>
            <person name="Corre E."/>
            <person name="Pelletier E."/>
            <person name="Niang G."/>
            <person name="Scheremetjew M."/>
            <person name="Finn R."/>
            <person name="Kale V."/>
            <person name="Holt S."/>
            <person name="Cochrane G."/>
            <person name="Meng A."/>
            <person name="Brown T."/>
            <person name="Cohen L."/>
        </authorList>
    </citation>
    <scope>NUCLEOTIDE SEQUENCE</scope>
    <source>
        <strain evidence="1">CCMP 2712</strain>
    </source>
</reference>